<organism evidence="1 2">
    <name type="scientific">Edwardsiella tarda ATCC 15947 = NBRC 105688</name>
    <dbReference type="NCBI Taxonomy" id="667121"/>
    <lineage>
        <taxon>Bacteria</taxon>
        <taxon>Pseudomonadati</taxon>
        <taxon>Pseudomonadota</taxon>
        <taxon>Gammaproteobacteria</taxon>
        <taxon>Enterobacterales</taxon>
        <taxon>Hafniaceae</taxon>
        <taxon>Edwardsiella</taxon>
    </lineage>
</organism>
<reference evidence="1" key="1">
    <citation type="submission" date="2021-09" db="EMBL/GenBank/DDBJ databases">
        <title>Comparative genomics of Edwardsiella genus reveals species-based diversity.</title>
        <authorList>
            <person name="Tekedar H.C."/>
            <person name="Kumru S."/>
            <person name="Waldbieser G.C."/>
            <person name="Reichley S.R."/>
            <person name="Lawrence M.L."/>
            <person name="Griffin M.J."/>
        </authorList>
    </citation>
    <scope>NUCLEOTIDE SEQUENCE</scope>
    <source>
        <strain evidence="1">ATCC 15947</strain>
    </source>
</reference>
<proteinExistence type="predicted"/>
<protein>
    <submittedName>
        <fullName evidence="1">Uncharacterized protein</fullName>
    </submittedName>
</protein>
<dbReference type="Proteomes" id="UP000245918">
    <property type="component" value="Chromosome"/>
</dbReference>
<accession>A0AC61THY0</accession>
<dbReference type="EMBL" id="CP084506">
    <property type="protein sequence ID" value="UCQ00279.1"/>
    <property type="molecule type" value="Genomic_DNA"/>
</dbReference>
<keyword evidence="2" id="KW-1185">Reference proteome</keyword>
<gene>
    <name evidence="1" type="ORF">DCL27_00235</name>
</gene>
<sequence>MSSKKVKQEIKTIKRLIAIAGRRLDEGNYDVVVTLLREVTIQAGETAERIESYIQSK</sequence>
<evidence type="ECO:0000313" key="2">
    <source>
        <dbReference type="Proteomes" id="UP000245918"/>
    </source>
</evidence>
<name>A0AC61THY0_EDWTA</name>
<evidence type="ECO:0000313" key="1">
    <source>
        <dbReference type="EMBL" id="UCQ00279.1"/>
    </source>
</evidence>